<evidence type="ECO:0000313" key="2">
    <source>
        <dbReference type="EMBL" id="PIE83333.1"/>
    </source>
</evidence>
<dbReference type="EMBL" id="PDTV01000005">
    <property type="protein sequence ID" value="PIE83333.1"/>
    <property type="molecule type" value="Genomic_DNA"/>
</dbReference>
<dbReference type="Proteomes" id="UP000229278">
    <property type="component" value="Unassembled WGS sequence"/>
</dbReference>
<accession>A0A2G6PFJ2</accession>
<dbReference type="InterPro" id="IPR009875">
    <property type="entry name" value="PilZ_domain"/>
</dbReference>
<dbReference type="AlphaFoldDB" id="A0A2G6PFJ2"/>
<gene>
    <name evidence="2" type="ORF">CSA09_02365</name>
</gene>
<dbReference type="GO" id="GO:0035438">
    <property type="term" value="F:cyclic-di-GMP binding"/>
    <property type="evidence" value="ECO:0007669"/>
    <property type="project" value="InterPro"/>
</dbReference>
<evidence type="ECO:0000313" key="3">
    <source>
        <dbReference type="Proteomes" id="UP000229278"/>
    </source>
</evidence>
<protein>
    <submittedName>
        <fullName evidence="2">Pilus assembly protein PilZ</fullName>
    </submittedName>
</protein>
<dbReference type="Pfam" id="PF07238">
    <property type="entry name" value="PilZ"/>
    <property type="match status" value="1"/>
</dbReference>
<reference evidence="2 3" key="1">
    <citation type="submission" date="2017-10" db="EMBL/GenBank/DDBJ databases">
        <title>Novel microbial diversity and functional potential in the marine mammal oral microbiome.</title>
        <authorList>
            <person name="Dudek N.K."/>
            <person name="Sun C.L."/>
            <person name="Burstein D."/>
            <person name="Kantor R.S."/>
            <person name="Aliaga Goltsman D.S."/>
            <person name="Bik E.M."/>
            <person name="Thomas B.C."/>
            <person name="Banfield J.F."/>
            <person name="Relman D.A."/>
        </authorList>
    </citation>
    <scope>NUCLEOTIDE SEQUENCE [LARGE SCALE GENOMIC DNA]</scope>
    <source>
        <strain evidence="2">DOLJORAL78_50_517</strain>
    </source>
</reference>
<proteinExistence type="predicted"/>
<sequence length="114" mass="12613">MALPRQGVVSLTIKDRAMLHANFMPFIKGGGIFSPTEKHFNLGDEVFLLLTLLNDPERFAITGKVVWINYHTTPGGRQMGVGIQFSGAEGVKLEKKIMAFLGGYKQADHFTNTM</sequence>
<feature type="domain" description="PilZ" evidence="1">
    <location>
        <begin position="20"/>
        <end position="92"/>
    </location>
</feature>
<evidence type="ECO:0000259" key="1">
    <source>
        <dbReference type="Pfam" id="PF07238"/>
    </source>
</evidence>
<name>A0A2G6PFJ2_9GAMM</name>
<organism evidence="2 3">
    <name type="scientific">Candidatus Contendibacter odensensis</name>
    <dbReference type="NCBI Taxonomy" id="1400860"/>
    <lineage>
        <taxon>Bacteria</taxon>
        <taxon>Pseudomonadati</taxon>
        <taxon>Pseudomonadota</taxon>
        <taxon>Gammaproteobacteria</taxon>
        <taxon>Candidatus Competibacteraceae</taxon>
        <taxon>Candidatus Contendibacter</taxon>
    </lineage>
</organism>
<comment type="caution">
    <text evidence="2">The sequence shown here is derived from an EMBL/GenBank/DDBJ whole genome shotgun (WGS) entry which is preliminary data.</text>
</comment>
<dbReference type="Gene3D" id="2.40.10.220">
    <property type="entry name" value="predicted glycosyltransferase like domains"/>
    <property type="match status" value="1"/>
</dbReference>